<dbReference type="AlphaFoldDB" id="A0A0A6P5X1"/>
<proteinExistence type="predicted"/>
<feature type="domain" description="Sulfatase-modifying factor enzyme-like" evidence="1">
    <location>
        <begin position="30"/>
        <end position="68"/>
    </location>
</feature>
<organism evidence="2 3">
    <name type="scientific">Candidatus Thiomargarita nelsonii</name>
    <dbReference type="NCBI Taxonomy" id="1003181"/>
    <lineage>
        <taxon>Bacteria</taxon>
        <taxon>Pseudomonadati</taxon>
        <taxon>Pseudomonadota</taxon>
        <taxon>Gammaproteobacteria</taxon>
        <taxon>Thiotrichales</taxon>
        <taxon>Thiotrichaceae</taxon>
        <taxon>Thiomargarita</taxon>
    </lineage>
</organism>
<sequence length="83" mass="9851">MVTVKKVSLPIFLEKTADGDYQYRTMCEIIEMPWDWPVDVNYLEAKAFCHWMSARTGKSIRLPSEAEWYRLYDLHVVQLDPKP</sequence>
<accession>A0A0A6P5X1</accession>
<evidence type="ECO:0000313" key="2">
    <source>
        <dbReference type="EMBL" id="KHD06275.1"/>
    </source>
</evidence>
<reference evidence="2 3" key="1">
    <citation type="journal article" date="2016" name="Front. Microbiol.">
        <title>Single-Cell (Meta-)Genomics of a Dimorphic Candidatus Thiomargarita nelsonii Reveals Genomic Plasticity.</title>
        <authorList>
            <person name="Flood B.E."/>
            <person name="Fliss P."/>
            <person name="Jones D.S."/>
            <person name="Dick G.J."/>
            <person name="Jain S."/>
            <person name="Kaster A.K."/>
            <person name="Winkel M."/>
            <person name="Mussmann M."/>
            <person name="Bailey J."/>
        </authorList>
    </citation>
    <scope>NUCLEOTIDE SEQUENCE [LARGE SCALE GENOMIC DNA]</scope>
    <source>
        <strain evidence="2">Hydrate Ridge</strain>
    </source>
</reference>
<dbReference type="InterPro" id="IPR005532">
    <property type="entry name" value="SUMF_dom"/>
</dbReference>
<keyword evidence="3" id="KW-1185">Reference proteome</keyword>
<gene>
    <name evidence="2" type="ORF">PN36_22645</name>
</gene>
<comment type="caution">
    <text evidence="2">The sequence shown here is derived from an EMBL/GenBank/DDBJ whole genome shotgun (WGS) entry which is preliminary data.</text>
</comment>
<dbReference type="SUPFAM" id="SSF56436">
    <property type="entry name" value="C-type lectin-like"/>
    <property type="match status" value="1"/>
</dbReference>
<dbReference type="InterPro" id="IPR042095">
    <property type="entry name" value="SUMF_sf"/>
</dbReference>
<evidence type="ECO:0000259" key="1">
    <source>
        <dbReference type="Pfam" id="PF03781"/>
    </source>
</evidence>
<dbReference type="EMBL" id="JSZA02000107">
    <property type="protein sequence ID" value="KHD06275.1"/>
    <property type="molecule type" value="Genomic_DNA"/>
</dbReference>
<dbReference type="Pfam" id="PF03781">
    <property type="entry name" value="FGE-sulfatase"/>
    <property type="match status" value="1"/>
</dbReference>
<dbReference type="Proteomes" id="UP000030428">
    <property type="component" value="Unassembled WGS sequence"/>
</dbReference>
<dbReference type="InterPro" id="IPR016187">
    <property type="entry name" value="CTDL_fold"/>
</dbReference>
<name>A0A0A6P5X1_9GAMM</name>
<dbReference type="Gene3D" id="3.90.1580.10">
    <property type="entry name" value="paralog of FGE (formylglycine-generating enzyme)"/>
    <property type="match status" value="1"/>
</dbReference>
<evidence type="ECO:0000313" key="3">
    <source>
        <dbReference type="Proteomes" id="UP000030428"/>
    </source>
</evidence>
<protein>
    <recommendedName>
        <fullName evidence="1">Sulfatase-modifying factor enzyme-like domain-containing protein</fullName>
    </recommendedName>
</protein>